<dbReference type="PANTHER" id="PTHR47585:SF1">
    <property type="entry name" value="DUF1446 DOMAIN-CONTAINING PROTEIN"/>
    <property type="match status" value="1"/>
</dbReference>
<feature type="domain" description="Acyclic terpene utilisation N-terminal" evidence="1">
    <location>
        <begin position="1"/>
        <end position="423"/>
    </location>
</feature>
<dbReference type="OrthoDB" id="10265871at2759"/>
<dbReference type="InterPro" id="IPR056362">
    <property type="entry name" value="AtuA-like_ferredoxin_dom"/>
</dbReference>
<dbReference type="EMBL" id="JAGMWT010000001">
    <property type="protein sequence ID" value="KAH7138480.1"/>
    <property type="molecule type" value="Genomic_DNA"/>
</dbReference>
<accession>A0A9P9EHR7</accession>
<feature type="domain" description="AtuA-like ferredoxin-fold" evidence="2">
    <location>
        <begin position="427"/>
        <end position="536"/>
    </location>
</feature>
<proteinExistence type="predicted"/>
<dbReference type="Proteomes" id="UP000700596">
    <property type="component" value="Unassembled WGS sequence"/>
</dbReference>
<evidence type="ECO:0000259" key="1">
    <source>
        <dbReference type="Pfam" id="PF07287"/>
    </source>
</evidence>
<organism evidence="3 4">
    <name type="scientific">Dendryphion nanum</name>
    <dbReference type="NCBI Taxonomy" id="256645"/>
    <lineage>
        <taxon>Eukaryota</taxon>
        <taxon>Fungi</taxon>
        <taxon>Dikarya</taxon>
        <taxon>Ascomycota</taxon>
        <taxon>Pezizomycotina</taxon>
        <taxon>Dothideomycetes</taxon>
        <taxon>Pleosporomycetidae</taxon>
        <taxon>Pleosporales</taxon>
        <taxon>Torulaceae</taxon>
        <taxon>Dendryphion</taxon>
    </lineage>
</organism>
<keyword evidence="4" id="KW-1185">Reference proteome</keyword>
<gene>
    <name evidence="3" type="ORF">B0J11DRAFT_476144</name>
</gene>
<dbReference type="Pfam" id="PF07287">
    <property type="entry name" value="AtuA"/>
    <property type="match status" value="1"/>
</dbReference>
<protein>
    <recommendedName>
        <fullName evidence="5">DUF1446-domain-containing protein</fullName>
    </recommendedName>
</protein>
<reference evidence="3" key="1">
    <citation type="journal article" date="2021" name="Nat. Commun.">
        <title>Genetic determinants of endophytism in the Arabidopsis root mycobiome.</title>
        <authorList>
            <person name="Mesny F."/>
            <person name="Miyauchi S."/>
            <person name="Thiergart T."/>
            <person name="Pickel B."/>
            <person name="Atanasova L."/>
            <person name="Karlsson M."/>
            <person name="Huettel B."/>
            <person name="Barry K.W."/>
            <person name="Haridas S."/>
            <person name="Chen C."/>
            <person name="Bauer D."/>
            <person name="Andreopoulos W."/>
            <person name="Pangilinan J."/>
            <person name="LaButti K."/>
            <person name="Riley R."/>
            <person name="Lipzen A."/>
            <person name="Clum A."/>
            <person name="Drula E."/>
            <person name="Henrissat B."/>
            <person name="Kohler A."/>
            <person name="Grigoriev I.V."/>
            <person name="Martin F.M."/>
            <person name="Hacquard S."/>
        </authorList>
    </citation>
    <scope>NUCLEOTIDE SEQUENCE</scope>
    <source>
        <strain evidence="3">MPI-CAGE-CH-0243</strain>
    </source>
</reference>
<dbReference type="AlphaFoldDB" id="A0A9P9EHR7"/>
<comment type="caution">
    <text evidence="3">The sequence shown here is derived from an EMBL/GenBank/DDBJ whole genome shotgun (WGS) entry which is preliminary data.</text>
</comment>
<evidence type="ECO:0000313" key="4">
    <source>
        <dbReference type="Proteomes" id="UP000700596"/>
    </source>
</evidence>
<dbReference type="InterPro" id="IPR010839">
    <property type="entry name" value="AtuA_N"/>
</dbReference>
<sequence>MRHQAELGDVDFITGDYLAEVNIAENAQAHAKGQHPGWEPTAWDGIEQSIDLLAKKRIKLIINGGAHNPKGLAEKVHDLVQSKSLSLTVAYVLGDNILPEVNTLISTTNSLPPHFDSSNPDVKYSERTLDLLQKNDKPIVSANVYLGAREIVKALEMGADIIVAGRVADASPVIGAAQFWFSKSSTAYDFLAGSLIAGHLIECSGYVTGANFAGFDEYDFDTLIDIGFGIAEVESDGSCVVTKHGGRNGFVTEDTVKAQLLYELQGDIYLNSDVKAYLGNAKVKQVGKDRVRVTGITGHPPPPTTKLAIFYAAGYQSEILLNATGYATAKKYDLYERMIRKGLQHHGIADKFDILEFQRIGTPECNPRSQLASTTYLRIFAETSDPTINLGLAALLGEYAMQHYSGFHSTLDNRAAIPKPYLSKARIGNIVLARSGDKGANANIGFFIPTSLPSSYPPSSPLYKETWDWLRSYLTVPRMVEMFADSWDPSYHIERVEFPGILSVHFVVYGMLGRGVSGSARLDGFAKGVGDWLRDCEGEIPVKFLQGRGYGGSIEDGRPKL</sequence>
<evidence type="ECO:0000259" key="2">
    <source>
        <dbReference type="Pfam" id="PF23544"/>
    </source>
</evidence>
<evidence type="ECO:0000313" key="3">
    <source>
        <dbReference type="EMBL" id="KAH7138480.1"/>
    </source>
</evidence>
<evidence type="ECO:0008006" key="5">
    <source>
        <dbReference type="Google" id="ProtNLM"/>
    </source>
</evidence>
<dbReference type="PANTHER" id="PTHR47585">
    <property type="match status" value="1"/>
</dbReference>
<name>A0A9P9EHR7_9PLEO</name>
<dbReference type="Pfam" id="PF23544">
    <property type="entry name" value="AtuA_ferredoxin"/>
    <property type="match status" value="1"/>
</dbReference>